<evidence type="ECO:0000259" key="4">
    <source>
        <dbReference type="Pfam" id="PF03865"/>
    </source>
</evidence>
<gene>
    <name evidence="7" type="ORF">GGR39_003166</name>
</gene>
<dbReference type="InterPro" id="IPR051544">
    <property type="entry name" value="TPS_OM_transporter"/>
</dbReference>
<keyword evidence="1" id="KW-1134">Transmembrane beta strand</keyword>
<reference evidence="7 8" key="1">
    <citation type="submission" date="2020-08" db="EMBL/GenBank/DDBJ databases">
        <title>Genomic Encyclopedia of Type Strains, Phase IV (KMG-IV): sequencing the most valuable type-strain genomes for metagenomic binning, comparative biology and taxonomic classification.</title>
        <authorList>
            <person name="Goeker M."/>
        </authorList>
    </citation>
    <scope>NUCLEOTIDE SEQUENCE [LARGE SCALE GENOMIC DNA]</scope>
    <source>
        <strain evidence="7 8">DSM 27568</strain>
    </source>
</reference>
<evidence type="ECO:0000259" key="6">
    <source>
        <dbReference type="Pfam" id="PF17287"/>
    </source>
</evidence>
<keyword evidence="8" id="KW-1185">Reference proteome</keyword>
<dbReference type="InterPro" id="IPR005565">
    <property type="entry name" value="Hemolysn_activator_HlyB_C"/>
</dbReference>
<proteinExistence type="predicted"/>
<dbReference type="Pfam" id="PF08479">
    <property type="entry name" value="POTRA_2"/>
    <property type="match status" value="1"/>
</dbReference>
<dbReference type="Pfam" id="PF03865">
    <property type="entry name" value="ShlB"/>
    <property type="match status" value="1"/>
</dbReference>
<dbReference type="AlphaFoldDB" id="A0A7W6FZG3"/>
<keyword evidence="3" id="KW-0998">Cell outer membrane</keyword>
<evidence type="ECO:0000256" key="3">
    <source>
        <dbReference type="ARBA" id="ARBA00023237"/>
    </source>
</evidence>
<evidence type="ECO:0000313" key="7">
    <source>
        <dbReference type="EMBL" id="MBB3941489.1"/>
    </source>
</evidence>
<dbReference type="PIRSF" id="PIRSF029745">
    <property type="entry name" value="FhaC"/>
    <property type="match status" value="1"/>
</dbReference>
<keyword evidence="2" id="KW-0812">Transmembrane</keyword>
<dbReference type="Gene3D" id="2.40.160.50">
    <property type="entry name" value="membrane protein fhac: a member of the omp85/tpsb transporter family"/>
    <property type="match status" value="1"/>
</dbReference>
<protein>
    <submittedName>
        <fullName evidence="7">Hemolysin activation/secretion protein</fullName>
    </submittedName>
</protein>
<dbReference type="Proteomes" id="UP000561459">
    <property type="component" value="Unassembled WGS sequence"/>
</dbReference>
<dbReference type="Pfam" id="PF17287">
    <property type="entry name" value="POTRA_3"/>
    <property type="match status" value="1"/>
</dbReference>
<dbReference type="PANTHER" id="PTHR34597:SF3">
    <property type="entry name" value="OUTER MEMBRANE TRANSPORTER CDIB"/>
    <property type="match status" value="1"/>
</dbReference>
<keyword evidence="1" id="KW-0472">Membrane</keyword>
<feature type="domain" description="Haemolysin activator HlyB C-terminal" evidence="4">
    <location>
        <begin position="155"/>
        <end position="460"/>
    </location>
</feature>
<feature type="domain" description="Polypeptide-transport-associated ShlB-type" evidence="5">
    <location>
        <begin position="21"/>
        <end position="96"/>
    </location>
</feature>
<evidence type="ECO:0000313" key="8">
    <source>
        <dbReference type="Proteomes" id="UP000561459"/>
    </source>
</evidence>
<sequence>MSLQQDDAAVVGPFPVEAECFPVREILVENAEQAKLRWVPGFFAQFHGRCMGTQGLNYVVRALQGQFIEHGLVTTRAGLPEQDLASGTLRIVVVPGTVSDIRVNKTDRTKVWSRAAPLGRGDLLDLRVLEQGLEQLRSVPGRTATVDIAPGDTPGASILDVTLAQPRPISGSVSINNFASERVGRYQGSVQLAELGQLGFSEVISVYYNRRTDSPGIPADSRGYGATASVPLGWWTISANASSNRYEQTVVGDVSTFGTRGKLERVAIAAERVVHRDQTSRTSISVGLAKRWAKNFIDNVEIGIQRQNLTDLELRLIDRRSIGRARLDGSVGLRLGLGILGAQDEPSDRPDALPSARYRIFSANFSLQVPFERGFINDYRAEFFGQVSSKNLYGSDLVQVGGSYTVRGLDSDTALLGREGFYVRQELGARIADGFRPYALFDFGGVRDGPGLRGGAGIGLRMQRGPIFVDAFGARPVFGRGINNRDRIRFGLAAGIGF</sequence>
<comment type="caution">
    <text evidence="7">The sequence shown here is derived from an EMBL/GenBank/DDBJ whole genome shotgun (WGS) entry which is preliminary data.</text>
</comment>
<evidence type="ECO:0000256" key="2">
    <source>
        <dbReference type="ARBA" id="ARBA00022692"/>
    </source>
</evidence>
<dbReference type="RefSeq" id="WP_183618382.1">
    <property type="nucleotide sequence ID" value="NZ_JACIDY010000009.1"/>
</dbReference>
<dbReference type="Gene3D" id="3.10.20.310">
    <property type="entry name" value="membrane protein fhac"/>
    <property type="match status" value="1"/>
</dbReference>
<feature type="domain" description="ShlB POTRA" evidence="6">
    <location>
        <begin position="98"/>
        <end position="150"/>
    </location>
</feature>
<dbReference type="InterPro" id="IPR013686">
    <property type="entry name" value="Polypept-transport_assoc_ShlB"/>
</dbReference>
<dbReference type="EMBL" id="JACIDY010000009">
    <property type="protein sequence ID" value="MBB3941489.1"/>
    <property type="molecule type" value="Genomic_DNA"/>
</dbReference>
<evidence type="ECO:0000259" key="5">
    <source>
        <dbReference type="Pfam" id="PF08479"/>
    </source>
</evidence>
<dbReference type="GO" id="GO:0046819">
    <property type="term" value="P:protein secretion by the type V secretion system"/>
    <property type="evidence" value="ECO:0007669"/>
    <property type="project" value="TreeGrafter"/>
</dbReference>
<organism evidence="7 8">
    <name type="scientific">Novosphingobium fluoreni</name>
    <dbReference type="NCBI Taxonomy" id="1391222"/>
    <lineage>
        <taxon>Bacteria</taxon>
        <taxon>Pseudomonadati</taxon>
        <taxon>Pseudomonadota</taxon>
        <taxon>Alphaproteobacteria</taxon>
        <taxon>Sphingomonadales</taxon>
        <taxon>Sphingomonadaceae</taxon>
        <taxon>Novosphingobium</taxon>
    </lineage>
</organism>
<dbReference type="InterPro" id="IPR035251">
    <property type="entry name" value="ShlB_POTRA"/>
</dbReference>
<dbReference type="InterPro" id="IPR027282">
    <property type="entry name" value="TPS"/>
</dbReference>
<dbReference type="PANTHER" id="PTHR34597">
    <property type="entry name" value="SLR1661 PROTEIN"/>
    <property type="match status" value="1"/>
</dbReference>
<accession>A0A7W6FZG3</accession>
<dbReference type="GO" id="GO:0098046">
    <property type="term" value="C:type V protein secretion system complex"/>
    <property type="evidence" value="ECO:0007669"/>
    <property type="project" value="TreeGrafter"/>
</dbReference>
<dbReference type="GO" id="GO:0008320">
    <property type="term" value="F:protein transmembrane transporter activity"/>
    <property type="evidence" value="ECO:0007669"/>
    <property type="project" value="TreeGrafter"/>
</dbReference>
<evidence type="ECO:0000256" key="1">
    <source>
        <dbReference type="ARBA" id="ARBA00022452"/>
    </source>
</evidence>
<name>A0A7W6FZG3_9SPHN</name>